<dbReference type="CDD" id="cd00332">
    <property type="entry name" value="PAL-HAL"/>
    <property type="match status" value="1"/>
</dbReference>
<name>A0A8J7R0E3_9HYPH</name>
<dbReference type="Pfam" id="PF00221">
    <property type="entry name" value="Lyase_aromatic"/>
    <property type="match status" value="1"/>
</dbReference>
<dbReference type="PANTHER" id="PTHR10362">
    <property type="entry name" value="HISTIDINE AMMONIA-LYASE"/>
    <property type="match status" value="1"/>
</dbReference>
<comment type="caution">
    <text evidence="1">The sequence shown here is derived from an EMBL/GenBank/DDBJ whole genome shotgun (WGS) entry which is preliminary data.</text>
</comment>
<dbReference type="SUPFAM" id="SSF48557">
    <property type="entry name" value="L-aspartase-like"/>
    <property type="match status" value="1"/>
</dbReference>
<keyword evidence="2" id="KW-1185">Reference proteome</keyword>
<dbReference type="Gene3D" id="1.10.275.10">
    <property type="entry name" value="Fumarase/aspartase (N-terminal domain)"/>
    <property type="match status" value="1"/>
</dbReference>
<evidence type="ECO:0000313" key="1">
    <source>
        <dbReference type="EMBL" id="MBP0437656.1"/>
    </source>
</evidence>
<keyword evidence="1" id="KW-0456">Lyase</keyword>
<reference evidence="1" key="1">
    <citation type="submission" date="2021-03" db="EMBL/GenBank/DDBJ databases">
        <title>Genome sequencing and assembly of Tianweitania sediminis.</title>
        <authorList>
            <person name="Chhetri G."/>
        </authorList>
    </citation>
    <scope>NUCLEOTIDE SEQUENCE</scope>
    <source>
        <strain evidence="1">Z8</strain>
    </source>
</reference>
<organism evidence="1 2">
    <name type="scientific">Tianweitania sediminis</name>
    <dbReference type="NCBI Taxonomy" id="1502156"/>
    <lineage>
        <taxon>Bacteria</taxon>
        <taxon>Pseudomonadati</taxon>
        <taxon>Pseudomonadota</taxon>
        <taxon>Alphaproteobacteria</taxon>
        <taxon>Hyphomicrobiales</taxon>
        <taxon>Phyllobacteriaceae</taxon>
        <taxon>Tianweitania</taxon>
    </lineage>
</organism>
<dbReference type="AlphaFoldDB" id="A0A8J7R0E3"/>
<proteinExistence type="predicted"/>
<protein>
    <submittedName>
        <fullName evidence="1">Aromatic amino acid lyase</fullName>
    </submittedName>
</protein>
<sequence>MTSTFRLDGRRLSIGDVVRASLGPSKLEVAEDVRALLFRARAVVEQHLAAETPVYGLNTGLGGNVGHRLKQDEIPAFQEQTVRARVAGVGEPLPLPACRAALFCRIVSLAKGGAGITPAVFDLLVSMLERDVVPVIPSRGSLGTSDLIILMSMAAVAIGRGDAYFEGKIRPAREALAKAGLAPVQLGAKDGLAIGSASSVTLATATLALEKIRPLLLVHFGAASLALEGYGANPRAFDPRLAQARPAARQEAAAVAFSQALAGSSLHDAPRQVQDAISFRTLPQVTGVVLDSYLAACAAVEIELNGVSDNPLVLPAEGEMHSVANFHTPAIALAFDALAIAMTHLATASAYRSIKLMTGRMTGLPNYLSPVGGASAGFVPMQKALAALHAEVRLKATPASLDGLAVSDTVEDLAPQTALCIRKLAEQADLVAWMLAMEAMFAAQAVSLRQASGSPHRLGGAGQFMQGVIRAAVPPLEEDRETGPDAAVLRDVLFRPDVIEGLERLFSQTLPELQQS</sequence>
<dbReference type="InterPro" id="IPR001106">
    <property type="entry name" value="Aromatic_Lyase"/>
</dbReference>
<dbReference type="Proteomes" id="UP000666240">
    <property type="component" value="Unassembled WGS sequence"/>
</dbReference>
<dbReference type="EMBL" id="JAGIYY010000001">
    <property type="protein sequence ID" value="MBP0437656.1"/>
    <property type="molecule type" value="Genomic_DNA"/>
</dbReference>
<dbReference type="Gene3D" id="1.20.200.10">
    <property type="entry name" value="Fumarase/aspartase (Central domain)"/>
    <property type="match status" value="1"/>
</dbReference>
<gene>
    <name evidence="1" type="ORF">J5Y06_03175</name>
</gene>
<dbReference type="GO" id="GO:0016841">
    <property type="term" value="F:ammonia-lyase activity"/>
    <property type="evidence" value="ECO:0007669"/>
    <property type="project" value="UniProtKB-ARBA"/>
</dbReference>
<accession>A0A8J7R0E3</accession>
<dbReference type="RefSeq" id="WP_209333649.1">
    <property type="nucleotide sequence ID" value="NZ_JAGIYY010000001.1"/>
</dbReference>
<dbReference type="InterPro" id="IPR008948">
    <property type="entry name" value="L-Aspartase-like"/>
</dbReference>
<dbReference type="InterPro" id="IPR024083">
    <property type="entry name" value="Fumarase/histidase_N"/>
</dbReference>
<evidence type="ECO:0000313" key="2">
    <source>
        <dbReference type="Proteomes" id="UP000666240"/>
    </source>
</evidence>